<evidence type="ECO:0000256" key="13">
    <source>
        <dbReference type="SAM" id="Phobius"/>
    </source>
</evidence>
<evidence type="ECO:0000256" key="11">
    <source>
        <dbReference type="ARBA" id="ARBA00023242"/>
    </source>
</evidence>
<dbReference type="InterPro" id="IPR040122">
    <property type="entry name" value="Importin_beta"/>
</dbReference>
<name>A0ABR4N0D5_9FUNG</name>
<dbReference type="Pfam" id="PF25780">
    <property type="entry name" value="TPR_IPO5"/>
    <property type="match status" value="1"/>
</dbReference>
<dbReference type="InterPro" id="IPR016024">
    <property type="entry name" value="ARM-type_fold"/>
</dbReference>
<comment type="subcellular location">
    <subcellularLocation>
        <location evidence="3">Cytoplasm</location>
    </subcellularLocation>
    <subcellularLocation>
        <location evidence="2">Membrane</location>
        <topology evidence="2">Multi-pass membrane protein</topology>
    </subcellularLocation>
    <subcellularLocation>
        <location evidence="1">Nucleus</location>
    </subcellularLocation>
</comment>
<keyword evidence="11" id="KW-0539">Nucleus</keyword>
<evidence type="ECO:0000256" key="2">
    <source>
        <dbReference type="ARBA" id="ARBA00004141"/>
    </source>
</evidence>
<feature type="transmembrane region" description="Helical" evidence="13">
    <location>
        <begin position="12"/>
        <end position="31"/>
    </location>
</feature>
<keyword evidence="10 13" id="KW-0472">Membrane</keyword>
<feature type="compositionally biased region" description="Basic residues" evidence="12">
    <location>
        <begin position="563"/>
        <end position="572"/>
    </location>
</feature>
<evidence type="ECO:0000256" key="12">
    <source>
        <dbReference type="SAM" id="MobiDB-lite"/>
    </source>
</evidence>
<keyword evidence="8" id="KW-0653">Protein transport</keyword>
<keyword evidence="5" id="KW-0963">Cytoplasm</keyword>
<protein>
    <recommendedName>
        <fullName evidence="14">Importin N-terminal domain-containing protein</fullName>
    </recommendedName>
</protein>
<reference evidence="15 16" key="1">
    <citation type="submission" date="2023-09" db="EMBL/GenBank/DDBJ databases">
        <title>Pangenome analysis of Batrachochytrium dendrobatidis and related Chytrids.</title>
        <authorList>
            <person name="Yacoub M.N."/>
            <person name="Stajich J.E."/>
            <person name="James T.Y."/>
        </authorList>
    </citation>
    <scope>NUCLEOTIDE SEQUENCE [LARGE SCALE GENOMIC DNA]</scope>
    <source>
        <strain evidence="15 16">JEL0888</strain>
    </source>
</reference>
<evidence type="ECO:0000256" key="8">
    <source>
        <dbReference type="ARBA" id="ARBA00022927"/>
    </source>
</evidence>
<evidence type="ECO:0000313" key="15">
    <source>
        <dbReference type="EMBL" id="KAL2912933.1"/>
    </source>
</evidence>
<evidence type="ECO:0000259" key="14">
    <source>
        <dbReference type="PROSITE" id="PS50166"/>
    </source>
</evidence>
<dbReference type="SMART" id="SM00679">
    <property type="entry name" value="CTNS"/>
    <property type="match status" value="2"/>
</dbReference>
<sequence>MAALIELARDKVLSPLIGAECAGAVAAIDLARDDCFKLLLSKGLSLGIVVGSSILKVPQIINILAAGSAEGLSFLSVFVETVSIAITVAFNYRLHNPFSAYGENVFVSVQNLAIMFLILVYRGRYGALVSRGIAIGLFGAALFSERVVSMGMLETLQWGTIFLVVPSKVPQIMANHRARSTGTLSFITVFLQFAGTLARVFTTLQEGLHSALLFSFVAAAVLNGVLLLQFALYPGLPNHDDLARLVHLFVQSTQGNSTVQQQVMQQLRSLSTVPDFPNYLAYIFALTTQPVPVRTVAGLTLKNSIREAGAAPHPQALDFVKAACLQALADQEPIIRSTSGTVITTIHKMHPNLWPEVVPKLLEFTEAGNGQLTEGSMDALRKICEDSCNELDEGDPNVFAYLIQKLLQHMRHENPKVRTAAIESLNQFILMRAEPLFVHLNTFIATIYQLTSDTTKSVRRAICQSLVLVFEVAPEAIIPELNNVVNFMLFCTQDDEETVALEASEFWLAFAEQESYRDHLEPYLPQIVPILIKGMIYSEEEIMMLGGDEDDADRPDNAQDVKPHHHRSRNHGSGHASRPEAGDGNDDFDDEDDGDDGDDDVDNEWNVRKCSAASIDVMATVFRDSLLPVLLPLLKDQLSSAEWSHREAGILALGAIAEGCSVGMIPHLPSLVPMLLATLKDKKPLVRSITCWTLGRYASWVVHGDPRTHNITEEQRRQHLTMYFEPMLQSLLTMVLDNNKRVQETGCSALAILEEFAGELLVPYLGPILQTLATAFPRYQHKNLLILYDCLGTLADAVGPSLNNPQLIELFMPCLTTKWGQLPDDDSGLFPLFECLSSIAIALGPGFAPYAQVVWARSLHMINNGLVQYENYTRNPEHVVEPEKDFIVVSQDLLSGVTQGLGAAVQPLLASGSPTILDLLSVCLKVRFAAWDRRTGLLGGELTLDGGVCPRAWIQHPYPEVRQSACALLGDFAINAFDHIKPRINEYMQNLIPLIQSVMQEELSTAISNNAAWATGEIALKATTELQVWVQPLLERLVAILMSRSKPTLKENAAITIGRLGISYAALIAPALDSFAQEWCQALARIRDNLEKESAFQGFCQIILANPNGLVNHFVYFCDAVVQWSRISPELNETFRQVLTMYANGMGSQWGPTLETYPVHIRQRLKERYNL</sequence>
<comment type="caution">
    <text evidence="15">The sequence shown here is derived from an EMBL/GenBank/DDBJ whole genome shotgun (WGS) entry which is preliminary data.</text>
</comment>
<evidence type="ECO:0000256" key="1">
    <source>
        <dbReference type="ARBA" id="ARBA00004123"/>
    </source>
</evidence>
<dbReference type="InterPro" id="IPR006603">
    <property type="entry name" value="PQ-loop_rpt"/>
</dbReference>
<dbReference type="InterPro" id="IPR057672">
    <property type="entry name" value="TPR_IPO4/5"/>
</dbReference>
<feature type="transmembrane region" description="Helical" evidence="13">
    <location>
        <begin position="212"/>
        <end position="233"/>
    </location>
</feature>
<dbReference type="SMART" id="SM00913">
    <property type="entry name" value="IBN_N"/>
    <property type="match status" value="1"/>
</dbReference>
<evidence type="ECO:0000256" key="10">
    <source>
        <dbReference type="ARBA" id="ARBA00023136"/>
    </source>
</evidence>
<dbReference type="PROSITE" id="PS50166">
    <property type="entry name" value="IMPORTIN_B_NT"/>
    <property type="match status" value="1"/>
</dbReference>
<keyword evidence="9 13" id="KW-1133">Transmembrane helix</keyword>
<keyword evidence="16" id="KW-1185">Reference proteome</keyword>
<accession>A0ABR4N0D5</accession>
<dbReference type="Pfam" id="PF04193">
    <property type="entry name" value="PQ-loop"/>
    <property type="match status" value="2"/>
</dbReference>
<dbReference type="Pfam" id="PF13513">
    <property type="entry name" value="HEAT_EZ"/>
    <property type="match status" value="1"/>
</dbReference>
<evidence type="ECO:0000256" key="7">
    <source>
        <dbReference type="ARBA" id="ARBA00022737"/>
    </source>
</evidence>
<evidence type="ECO:0000256" key="5">
    <source>
        <dbReference type="ARBA" id="ARBA00022490"/>
    </source>
</evidence>
<feature type="transmembrane region" description="Helical" evidence="13">
    <location>
        <begin position="127"/>
        <end position="144"/>
    </location>
</feature>
<keyword evidence="4" id="KW-0813">Transport</keyword>
<dbReference type="Proteomes" id="UP001527925">
    <property type="component" value="Unassembled WGS sequence"/>
</dbReference>
<dbReference type="Gene3D" id="1.20.1280.290">
    <property type="match status" value="2"/>
</dbReference>
<feature type="transmembrane region" description="Helical" evidence="13">
    <location>
        <begin position="104"/>
        <end position="121"/>
    </location>
</feature>
<keyword evidence="6 13" id="KW-0812">Transmembrane</keyword>
<keyword evidence="7" id="KW-0677">Repeat</keyword>
<dbReference type="InterPro" id="IPR011989">
    <property type="entry name" value="ARM-like"/>
</dbReference>
<feature type="transmembrane region" description="Helical" evidence="13">
    <location>
        <begin position="180"/>
        <end position="200"/>
    </location>
</feature>
<dbReference type="EMBL" id="JADGIZ020000055">
    <property type="protein sequence ID" value="KAL2912933.1"/>
    <property type="molecule type" value="Genomic_DNA"/>
</dbReference>
<evidence type="ECO:0000256" key="3">
    <source>
        <dbReference type="ARBA" id="ARBA00004496"/>
    </source>
</evidence>
<feature type="region of interest" description="Disordered" evidence="12">
    <location>
        <begin position="547"/>
        <end position="603"/>
    </location>
</feature>
<proteinExistence type="predicted"/>
<dbReference type="PANTHER" id="PTHR10527">
    <property type="entry name" value="IMPORTIN BETA"/>
    <property type="match status" value="1"/>
</dbReference>
<dbReference type="Pfam" id="PF03810">
    <property type="entry name" value="IBN_N"/>
    <property type="match status" value="1"/>
</dbReference>
<organism evidence="15 16">
    <name type="scientific">Polyrhizophydium stewartii</name>
    <dbReference type="NCBI Taxonomy" id="2732419"/>
    <lineage>
        <taxon>Eukaryota</taxon>
        <taxon>Fungi</taxon>
        <taxon>Fungi incertae sedis</taxon>
        <taxon>Chytridiomycota</taxon>
        <taxon>Chytridiomycota incertae sedis</taxon>
        <taxon>Chytridiomycetes</taxon>
        <taxon>Rhizophydiales</taxon>
        <taxon>Rhizophydiales incertae sedis</taxon>
        <taxon>Polyrhizophydium</taxon>
    </lineage>
</organism>
<evidence type="ECO:0000313" key="16">
    <source>
        <dbReference type="Proteomes" id="UP001527925"/>
    </source>
</evidence>
<dbReference type="InterPro" id="IPR001494">
    <property type="entry name" value="Importin-beta_N"/>
</dbReference>
<dbReference type="SUPFAM" id="SSF48371">
    <property type="entry name" value="ARM repeat"/>
    <property type="match status" value="1"/>
</dbReference>
<gene>
    <name evidence="15" type="ORF">HK105_207604</name>
</gene>
<feature type="compositionally biased region" description="Acidic residues" evidence="12">
    <location>
        <begin position="583"/>
        <end position="603"/>
    </location>
</feature>
<evidence type="ECO:0000256" key="4">
    <source>
        <dbReference type="ARBA" id="ARBA00022448"/>
    </source>
</evidence>
<dbReference type="Gene3D" id="1.25.10.10">
    <property type="entry name" value="Leucine-rich Repeat Variant"/>
    <property type="match status" value="2"/>
</dbReference>
<feature type="transmembrane region" description="Helical" evidence="13">
    <location>
        <begin position="71"/>
        <end position="92"/>
    </location>
</feature>
<feature type="transmembrane region" description="Helical" evidence="13">
    <location>
        <begin position="43"/>
        <end position="65"/>
    </location>
</feature>
<evidence type="ECO:0000256" key="9">
    <source>
        <dbReference type="ARBA" id="ARBA00022989"/>
    </source>
</evidence>
<evidence type="ECO:0000256" key="6">
    <source>
        <dbReference type="ARBA" id="ARBA00022692"/>
    </source>
</evidence>
<feature type="domain" description="Importin N-terminal" evidence="14">
    <location>
        <begin position="263"/>
        <end position="345"/>
    </location>
</feature>